<accession>X1AQM5</accession>
<gene>
    <name evidence="1" type="ORF">S01H4_24362</name>
</gene>
<organism evidence="1">
    <name type="scientific">marine sediment metagenome</name>
    <dbReference type="NCBI Taxonomy" id="412755"/>
    <lineage>
        <taxon>unclassified sequences</taxon>
        <taxon>metagenomes</taxon>
        <taxon>ecological metagenomes</taxon>
    </lineage>
</organism>
<reference evidence="1" key="1">
    <citation type="journal article" date="2014" name="Front. Microbiol.">
        <title>High frequency of phylogenetically diverse reductive dehalogenase-homologous genes in deep subseafloor sedimentary metagenomes.</title>
        <authorList>
            <person name="Kawai M."/>
            <person name="Futagami T."/>
            <person name="Toyoda A."/>
            <person name="Takaki Y."/>
            <person name="Nishi S."/>
            <person name="Hori S."/>
            <person name="Arai W."/>
            <person name="Tsubouchi T."/>
            <person name="Morono Y."/>
            <person name="Uchiyama I."/>
            <person name="Ito T."/>
            <person name="Fujiyama A."/>
            <person name="Inagaki F."/>
            <person name="Takami H."/>
        </authorList>
    </citation>
    <scope>NUCLEOTIDE SEQUENCE</scope>
    <source>
        <strain evidence="1">Expedition CK06-06</strain>
    </source>
</reference>
<proteinExistence type="predicted"/>
<evidence type="ECO:0000313" key="1">
    <source>
        <dbReference type="EMBL" id="GAG85030.1"/>
    </source>
</evidence>
<sequence>TVEPVHDEVDEYNLPAAGPANIKSVNGVATASVKSINGIPIASVKSVNGIT</sequence>
<protein>
    <submittedName>
        <fullName evidence="1">Uncharacterized protein</fullName>
    </submittedName>
</protein>
<dbReference type="EMBL" id="BART01011434">
    <property type="protein sequence ID" value="GAG85030.1"/>
    <property type="molecule type" value="Genomic_DNA"/>
</dbReference>
<feature type="non-terminal residue" evidence="1">
    <location>
        <position position="1"/>
    </location>
</feature>
<comment type="caution">
    <text evidence="1">The sequence shown here is derived from an EMBL/GenBank/DDBJ whole genome shotgun (WGS) entry which is preliminary data.</text>
</comment>
<dbReference type="AlphaFoldDB" id="X1AQM5"/>
<name>X1AQM5_9ZZZZ</name>